<sequence length="235" mass="26197">MAPTLALVNLLSAAIASLFYGMYFVLFCISMYLLVRRCVLTNGNKYAPVFRSMVVISAVLLFCSVTAHWLVVFYRGVLGLVYFHNGSDPDLFYDDGSQVTDVALDALLAISILIGDFMIIYRLWVVWSHSKLVLVVPMCSLLALVVLSILSVLTTESMTETSGNDKLLTPDSVLTLLTNIYCTAMITWKIWRVVRLCEPLNGTSLREFLGIIVESAAIYACVSCVLRQQVRLSWN</sequence>
<feature type="transmembrane region" description="Helical" evidence="1">
    <location>
        <begin position="54"/>
        <end position="83"/>
    </location>
</feature>
<gene>
    <name evidence="2" type="ORF">DFH07DRAFT_1060354</name>
</gene>
<comment type="caution">
    <text evidence="2">The sequence shown here is derived from an EMBL/GenBank/DDBJ whole genome shotgun (WGS) entry which is preliminary data.</text>
</comment>
<keyword evidence="1" id="KW-1133">Transmembrane helix</keyword>
<feature type="non-terminal residue" evidence="2">
    <location>
        <position position="235"/>
    </location>
</feature>
<evidence type="ECO:0000313" key="2">
    <source>
        <dbReference type="EMBL" id="KAJ7758466.1"/>
    </source>
</evidence>
<feature type="transmembrane region" description="Helical" evidence="1">
    <location>
        <begin position="103"/>
        <end position="125"/>
    </location>
</feature>
<protein>
    <submittedName>
        <fullName evidence="2">Uncharacterized protein</fullName>
    </submittedName>
</protein>
<keyword evidence="1" id="KW-0812">Transmembrane</keyword>
<evidence type="ECO:0000256" key="1">
    <source>
        <dbReference type="SAM" id="Phobius"/>
    </source>
</evidence>
<dbReference type="Proteomes" id="UP001215280">
    <property type="component" value="Unassembled WGS sequence"/>
</dbReference>
<keyword evidence="3" id="KW-1185">Reference proteome</keyword>
<evidence type="ECO:0000313" key="3">
    <source>
        <dbReference type="Proteomes" id="UP001215280"/>
    </source>
</evidence>
<dbReference type="EMBL" id="JARJLG010000055">
    <property type="protein sequence ID" value="KAJ7758466.1"/>
    <property type="molecule type" value="Genomic_DNA"/>
</dbReference>
<feature type="transmembrane region" description="Helical" evidence="1">
    <location>
        <begin position="173"/>
        <end position="191"/>
    </location>
</feature>
<reference evidence="2" key="1">
    <citation type="submission" date="2023-03" db="EMBL/GenBank/DDBJ databases">
        <title>Massive genome expansion in bonnet fungi (Mycena s.s.) driven by repeated elements and novel gene families across ecological guilds.</title>
        <authorList>
            <consortium name="Lawrence Berkeley National Laboratory"/>
            <person name="Harder C.B."/>
            <person name="Miyauchi S."/>
            <person name="Viragh M."/>
            <person name="Kuo A."/>
            <person name="Thoen E."/>
            <person name="Andreopoulos B."/>
            <person name="Lu D."/>
            <person name="Skrede I."/>
            <person name="Drula E."/>
            <person name="Henrissat B."/>
            <person name="Morin E."/>
            <person name="Kohler A."/>
            <person name="Barry K."/>
            <person name="LaButti K."/>
            <person name="Morin E."/>
            <person name="Salamov A."/>
            <person name="Lipzen A."/>
            <person name="Mereny Z."/>
            <person name="Hegedus B."/>
            <person name="Baldrian P."/>
            <person name="Stursova M."/>
            <person name="Weitz H."/>
            <person name="Taylor A."/>
            <person name="Grigoriev I.V."/>
            <person name="Nagy L.G."/>
            <person name="Martin F."/>
            <person name="Kauserud H."/>
        </authorList>
    </citation>
    <scope>NUCLEOTIDE SEQUENCE</scope>
    <source>
        <strain evidence="2">CBHHK188m</strain>
    </source>
</reference>
<name>A0AAD7J760_9AGAR</name>
<dbReference type="AlphaFoldDB" id="A0AAD7J760"/>
<feature type="transmembrane region" description="Helical" evidence="1">
    <location>
        <begin position="6"/>
        <end position="34"/>
    </location>
</feature>
<accession>A0AAD7J760</accession>
<proteinExistence type="predicted"/>
<organism evidence="2 3">
    <name type="scientific">Mycena maculata</name>
    <dbReference type="NCBI Taxonomy" id="230809"/>
    <lineage>
        <taxon>Eukaryota</taxon>
        <taxon>Fungi</taxon>
        <taxon>Dikarya</taxon>
        <taxon>Basidiomycota</taxon>
        <taxon>Agaricomycotina</taxon>
        <taxon>Agaricomycetes</taxon>
        <taxon>Agaricomycetidae</taxon>
        <taxon>Agaricales</taxon>
        <taxon>Marasmiineae</taxon>
        <taxon>Mycenaceae</taxon>
        <taxon>Mycena</taxon>
    </lineage>
</organism>
<feature type="transmembrane region" description="Helical" evidence="1">
    <location>
        <begin position="132"/>
        <end position="153"/>
    </location>
</feature>
<keyword evidence="1" id="KW-0472">Membrane</keyword>